<evidence type="ECO:0000256" key="1">
    <source>
        <dbReference type="ARBA" id="ARBA00006432"/>
    </source>
</evidence>
<dbReference type="PROSITE" id="PS00455">
    <property type="entry name" value="AMP_BINDING"/>
    <property type="match status" value="2"/>
</dbReference>
<comment type="catalytic activity">
    <reaction evidence="7">
        <text>a long-chain fatty acid + ATP + CoA = a long-chain fatty acyl-CoA + AMP + diphosphate</text>
        <dbReference type="Rhea" id="RHEA:15421"/>
        <dbReference type="ChEBI" id="CHEBI:30616"/>
        <dbReference type="ChEBI" id="CHEBI:33019"/>
        <dbReference type="ChEBI" id="CHEBI:57287"/>
        <dbReference type="ChEBI" id="CHEBI:57560"/>
        <dbReference type="ChEBI" id="CHEBI:83139"/>
        <dbReference type="ChEBI" id="CHEBI:456215"/>
        <dbReference type="EC" id="6.2.1.3"/>
    </reaction>
</comment>
<keyword evidence="10" id="KW-1185">Reference proteome</keyword>
<proteinExistence type="inferred from homology"/>
<dbReference type="Proteomes" id="UP001142055">
    <property type="component" value="Chromosome 2"/>
</dbReference>
<protein>
    <recommendedName>
        <fullName evidence="6">long-chain-fatty-acid--CoA ligase</fullName>
        <ecNumber evidence="6">6.2.1.3</ecNumber>
    </recommendedName>
</protein>
<dbReference type="InterPro" id="IPR000873">
    <property type="entry name" value="AMP-dep_synth/lig_dom"/>
</dbReference>
<organism evidence="9 10">
    <name type="scientific">Blomia tropicalis</name>
    <name type="common">Mite</name>
    <dbReference type="NCBI Taxonomy" id="40697"/>
    <lineage>
        <taxon>Eukaryota</taxon>
        <taxon>Metazoa</taxon>
        <taxon>Ecdysozoa</taxon>
        <taxon>Arthropoda</taxon>
        <taxon>Chelicerata</taxon>
        <taxon>Arachnida</taxon>
        <taxon>Acari</taxon>
        <taxon>Acariformes</taxon>
        <taxon>Sarcoptiformes</taxon>
        <taxon>Astigmata</taxon>
        <taxon>Glycyphagoidea</taxon>
        <taxon>Echimyopodidae</taxon>
        <taxon>Blomia</taxon>
    </lineage>
</organism>
<dbReference type="EC" id="6.2.1.3" evidence="6"/>
<dbReference type="Gene3D" id="3.40.50.12780">
    <property type="entry name" value="N-terminal domain of ligase-like"/>
    <property type="match status" value="2"/>
</dbReference>
<dbReference type="SUPFAM" id="SSF56801">
    <property type="entry name" value="Acetyl-CoA synthetase-like"/>
    <property type="match status" value="2"/>
</dbReference>
<evidence type="ECO:0000256" key="7">
    <source>
        <dbReference type="ARBA" id="ARBA00036813"/>
    </source>
</evidence>
<keyword evidence="5" id="KW-0067">ATP-binding</keyword>
<feature type="domain" description="AMP-dependent synthetase/ligase" evidence="8">
    <location>
        <begin position="852"/>
        <end position="1272"/>
    </location>
</feature>
<dbReference type="GO" id="GO:0030182">
    <property type="term" value="P:neuron differentiation"/>
    <property type="evidence" value="ECO:0007669"/>
    <property type="project" value="TreeGrafter"/>
</dbReference>
<dbReference type="Pfam" id="PF00501">
    <property type="entry name" value="AMP-binding"/>
    <property type="match status" value="2"/>
</dbReference>
<reference evidence="9" key="1">
    <citation type="submission" date="2022-12" db="EMBL/GenBank/DDBJ databases">
        <title>Genome assemblies of Blomia tropicalis.</title>
        <authorList>
            <person name="Cui Y."/>
        </authorList>
    </citation>
    <scope>NUCLEOTIDE SEQUENCE</scope>
    <source>
        <tissue evidence="9">Adult mites</tissue>
    </source>
</reference>
<evidence type="ECO:0000259" key="8">
    <source>
        <dbReference type="Pfam" id="PF00501"/>
    </source>
</evidence>
<keyword evidence="3" id="KW-0547">Nucleotide-binding</keyword>
<keyword evidence="4" id="KW-0443">Lipid metabolism</keyword>
<evidence type="ECO:0000256" key="6">
    <source>
        <dbReference type="ARBA" id="ARBA00026121"/>
    </source>
</evidence>
<comment type="caution">
    <text evidence="9">The sequence shown here is derived from an EMBL/GenBank/DDBJ whole genome shotgun (WGS) entry which is preliminary data.</text>
</comment>
<dbReference type="OMA" id="PEWMISN"/>
<dbReference type="EMBL" id="JAPWDV010000002">
    <property type="protein sequence ID" value="KAJ6220194.1"/>
    <property type="molecule type" value="Genomic_DNA"/>
</dbReference>
<accession>A0A9Q0RMW8</accession>
<dbReference type="GO" id="GO:0035336">
    <property type="term" value="P:long-chain fatty-acyl-CoA metabolic process"/>
    <property type="evidence" value="ECO:0007669"/>
    <property type="project" value="TreeGrafter"/>
</dbReference>
<evidence type="ECO:0000256" key="4">
    <source>
        <dbReference type="ARBA" id="ARBA00022832"/>
    </source>
</evidence>
<evidence type="ECO:0000256" key="2">
    <source>
        <dbReference type="ARBA" id="ARBA00022598"/>
    </source>
</evidence>
<dbReference type="GO" id="GO:0005783">
    <property type="term" value="C:endoplasmic reticulum"/>
    <property type="evidence" value="ECO:0007669"/>
    <property type="project" value="TreeGrafter"/>
</dbReference>
<dbReference type="InterPro" id="IPR020845">
    <property type="entry name" value="AMP-binding_CS"/>
</dbReference>
<sequence>MSKLLFNMAMISTKALISAYTWTTLPFYAMAQRPWTKVELHKLLSKQVHVKLDKQGRLIYSRPSEKNSRSLYQCRTFPEALLSLDHNRKKIGIRDVISEKTALDSNGTPIIVDGRPLKKLHLKNHFRWLTIGQVFDRVDSIARGLNSMGIKKGDKVLIYAENSPEWFFTSLALIKLNAITVTLFSTLGDQGVVYGINESDSDFMFTSQQLLPKLLQLYPQINSLKKIVYFANGRETFTLDECSPSVEIMTLDQLEECGQKIPMLKYDLPKPNDTALIMFTSGTTGNPKGVVITHGQLNASVHNILRMDEDFENTGANSYHACYLPMAHIFGYIVNLTIFLTNSRIAFCSPFTLFDSSPVHVPGQVGDLKLIQPEYFSTVPLILERILKEIYQNLNKRSRLAAPLFNYMMDYKIHWMKNGYQTPIINRLVCKKINKQFGGRLKMIGVGSAPLNERTHALIKAALNVKINYAYGATENCGPAAVTQLDDLGYGSCGFPYHSFKYYLKDWPEGGYTTRDLPNARGEIVLGGETIANEYFNMPEESKESFTVDPDGTRWYHTGDIGEIQPNLMLKIIDRKKDFIKLANGEFVSLGKIEAGLRTCLLVDNICICTNPYCNHVTALIIPNHQALKALAQTHGREQNTVEQLCNDPLIVSSVLKSVKSHGNELGFKSKELPVQITLIPDEWTPNNNLLTAAFKVKRKEVYNQYREKIDAMFALWLFIRPNILGTFGRVTIKMSKLLIQLFMLQTKTLVNAYTWTTLPLYTIIQRPWQRLNRSKSFNVKSYVDKQGRTIYYRPTPADITHKYLKYTTFAEIVNTLDRNREVVGQRDVIKEHVALDENGKPVKIDGKVLKKVELSKEFRWKTVGEVLDHVDSLAKGLLQLGVKRGDKVLIYAENGIEWFYTCLALVRINAVTVTLFSTLGDSGLVYGINQCDAQYVITSQSLLKNLDKLSNQFNQLRTIVYIEDQKCDCNQVVNSLIEKKFQVKSYREIEENGSKLPPIEYSNPNPDETLLIMYTSGTTGNPKGVIITHGQFVQSLHNLLRKDLENDSMAFESTFAAYLPMAHLFGYMMNIGMFVSDSKIAFCSPFTLLDSSPAHVPGQVGDIKLIEPEFLVGVPIVLERILKEIYRKLNAQSPIAEPLFTYLMDYKIRWTARGYQTPIINKLVCKKINDQFGGKLRIMAVSSAPLHERTHSLMEAALNVRIVEVYGSTEMTGGSHVVSMHDLSYGNVGVPYHSFKYYLKDWTEGGYSVNDKPNPRGEIVTSSNTIANGYYKLPEETEEAFTKDEDGTKWYHSGDIGEVLPNGTLKVIDRKKDLNKLANGEFVSLGKIESGLRNSIYVENMCICTDRYSNHVVAIISPNRLALSELASRLSKSHLSHEEMCNDPDINDHVLKSIKRFSKELGFKIREIPVAIKLVPEEWSQENNLLTAAFKMKRKQVNDYYKGQIEAMFSNE</sequence>
<keyword evidence="4" id="KW-0276">Fatty acid metabolism</keyword>
<dbReference type="GO" id="GO:0004467">
    <property type="term" value="F:long-chain fatty acid-CoA ligase activity"/>
    <property type="evidence" value="ECO:0007669"/>
    <property type="project" value="UniProtKB-EC"/>
</dbReference>
<evidence type="ECO:0000313" key="10">
    <source>
        <dbReference type="Proteomes" id="UP001142055"/>
    </source>
</evidence>
<keyword evidence="2" id="KW-0436">Ligase</keyword>
<dbReference type="GO" id="GO:0005524">
    <property type="term" value="F:ATP binding"/>
    <property type="evidence" value="ECO:0007669"/>
    <property type="project" value="UniProtKB-KW"/>
</dbReference>
<evidence type="ECO:0000256" key="3">
    <source>
        <dbReference type="ARBA" id="ARBA00022741"/>
    </source>
</evidence>
<comment type="similarity">
    <text evidence="1">Belongs to the ATP-dependent AMP-binding enzyme family.</text>
</comment>
<dbReference type="PANTHER" id="PTHR43272:SF83">
    <property type="entry name" value="ACYL-COA SYNTHETASE LONG-CHAIN, ISOFORM J"/>
    <property type="match status" value="1"/>
</dbReference>
<evidence type="ECO:0000256" key="5">
    <source>
        <dbReference type="ARBA" id="ARBA00022840"/>
    </source>
</evidence>
<feature type="domain" description="AMP-dependent synthetase/ligase" evidence="8">
    <location>
        <begin position="116"/>
        <end position="536"/>
    </location>
</feature>
<dbReference type="GO" id="GO:0005811">
    <property type="term" value="C:lipid droplet"/>
    <property type="evidence" value="ECO:0007669"/>
    <property type="project" value="TreeGrafter"/>
</dbReference>
<dbReference type="PANTHER" id="PTHR43272">
    <property type="entry name" value="LONG-CHAIN-FATTY-ACID--COA LIGASE"/>
    <property type="match status" value="1"/>
</dbReference>
<evidence type="ECO:0000313" key="9">
    <source>
        <dbReference type="EMBL" id="KAJ6220194.1"/>
    </source>
</evidence>
<dbReference type="InterPro" id="IPR042099">
    <property type="entry name" value="ANL_N_sf"/>
</dbReference>
<name>A0A9Q0RMW8_BLOTA</name>
<gene>
    <name evidence="9" type="ORF">RDWZM_006006</name>
</gene>
<dbReference type="GO" id="GO:0005886">
    <property type="term" value="C:plasma membrane"/>
    <property type="evidence" value="ECO:0007669"/>
    <property type="project" value="TreeGrafter"/>
</dbReference>